<evidence type="ECO:0000259" key="13">
    <source>
        <dbReference type="PROSITE" id="PS50022"/>
    </source>
</evidence>
<feature type="compositionally biased region" description="Basic and acidic residues" evidence="11">
    <location>
        <begin position="954"/>
        <end position="967"/>
    </location>
</feature>
<reference evidence="14" key="2">
    <citation type="submission" date="2025-08" db="UniProtKB">
        <authorList>
            <consortium name="Ensembl"/>
        </authorList>
    </citation>
    <scope>IDENTIFICATION</scope>
</reference>
<dbReference type="InterPro" id="IPR033138">
    <property type="entry name" value="Cu_oxidase_CS"/>
</dbReference>
<feature type="disulfide bond" evidence="10">
    <location>
        <begin position="273"/>
        <end position="355"/>
    </location>
</feature>
<feature type="chain" id="PRO_5025364708" evidence="12">
    <location>
        <begin position="23"/>
        <end position="1729"/>
    </location>
</feature>
<proteinExistence type="inferred from homology"/>
<dbReference type="SUPFAM" id="SSF49785">
    <property type="entry name" value="Galactose-binding domain-like"/>
    <property type="match status" value="2"/>
</dbReference>
<evidence type="ECO:0000256" key="9">
    <source>
        <dbReference type="ARBA" id="ARBA00023180"/>
    </source>
</evidence>
<dbReference type="GO" id="GO:0005576">
    <property type="term" value="C:extracellular region"/>
    <property type="evidence" value="ECO:0007669"/>
    <property type="project" value="UniProtKB-SubCell"/>
</dbReference>
<dbReference type="OrthoDB" id="2121828at2759"/>
<dbReference type="PROSITE" id="PS00079">
    <property type="entry name" value="MULTICOPPER_OXIDASE1"/>
    <property type="match status" value="2"/>
</dbReference>
<dbReference type="FunFam" id="2.60.120.260:FF:000002">
    <property type="entry name" value="Coagulation factor VIII"/>
    <property type="match status" value="2"/>
</dbReference>
<dbReference type="InterPro" id="IPR008979">
    <property type="entry name" value="Galactose-bd-like_sf"/>
</dbReference>
<evidence type="ECO:0000256" key="12">
    <source>
        <dbReference type="SAM" id="SignalP"/>
    </source>
</evidence>
<feature type="disulfide bond" evidence="10">
    <location>
        <begin position="179"/>
        <end position="205"/>
    </location>
</feature>
<feature type="compositionally biased region" description="Basic and acidic residues" evidence="11">
    <location>
        <begin position="797"/>
        <end position="813"/>
    </location>
</feature>
<dbReference type="CDD" id="cd00057">
    <property type="entry name" value="FA58C"/>
    <property type="match status" value="2"/>
</dbReference>
<evidence type="ECO:0000256" key="5">
    <source>
        <dbReference type="ARBA" id="ARBA00022729"/>
    </source>
</evidence>
<feature type="domain" description="F5/8 type C" evidence="13">
    <location>
        <begin position="1569"/>
        <end position="1723"/>
    </location>
</feature>
<dbReference type="Pfam" id="PF07732">
    <property type="entry name" value="Cu-oxidase_3"/>
    <property type="match status" value="1"/>
</dbReference>
<evidence type="ECO:0000256" key="7">
    <source>
        <dbReference type="ARBA" id="ARBA00022837"/>
    </source>
</evidence>
<evidence type="ECO:0000256" key="8">
    <source>
        <dbReference type="ARBA" id="ARBA00023157"/>
    </source>
</evidence>
<dbReference type="PIRSF" id="PIRSF000354">
    <property type="entry name" value="Factors_V_VIII"/>
    <property type="match status" value="1"/>
</dbReference>
<keyword evidence="15" id="KW-1185">Reference proteome</keyword>
<evidence type="ECO:0000256" key="4">
    <source>
        <dbReference type="ARBA" id="ARBA00022723"/>
    </source>
</evidence>
<dbReference type="Pfam" id="PF00754">
    <property type="entry name" value="F5_F8_type_C"/>
    <property type="match status" value="2"/>
</dbReference>
<dbReference type="GO" id="GO:0038023">
    <property type="term" value="F:signaling receptor activity"/>
    <property type="evidence" value="ECO:0007669"/>
    <property type="project" value="TreeGrafter"/>
</dbReference>
<keyword evidence="3" id="KW-0964">Secreted</keyword>
<dbReference type="Proteomes" id="UP000472265">
    <property type="component" value="Chromosome 18"/>
</dbReference>
<evidence type="ECO:0000256" key="2">
    <source>
        <dbReference type="ARBA" id="ARBA00010609"/>
    </source>
</evidence>
<feature type="compositionally biased region" description="Basic and acidic residues" evidence="11">
    <location>
        <begin position="882"/>
        <end position="897"/>
    </location>
</feature>
<feature type="region of interest" description="Disordered" evidence="11">
    <location>
        <begin position="954"/>
        <end position="1044"/>
    </location>
</feature>
<feature type="disulfide bond" evidence="10">
    <location>
        <begin position="554"/>
        <end position="580"/>
    </location>
</feature>
<feature type="signal peptide" evidence="12">
    <location>
        <begin position="1"/>
        <end position="22"/>
    </location>
</feature>
<dbReference type="FunFam" id="2.60.40.420:FF:000028">
    <property type="entry name" value="Ceruloplasmin"/>
    <property type="match status" value="2"/>
</dbReference>
<dbReference type="PROSITE" id="PS50022">
    <property type="entry name" value="FA58C_3"/>
    <property type="match status" value="2"/>
</dbReference>
<dbReference type="OMA" id="TWDYAPH"/>
<dbReference type="GO" id="GO:0005886">
    <property type="term" value="C:plasma membrane"/>
    <property type="evidence" value="ECO:0007669"/>
    <property type="project" value="TreeGrafter"/>
</dbReference>
<dbReference type="PROSITE" id="PS01285">
    <property type="entry name" value="FA58C_1"/>
    <property type="match status" value="2"/>
</dbReference>
<dbReference type="InterPro" id="IPR000421">
    <property type="entry name" value="FA58C"/>
</dbReference>
<feature type="region of interest" description="Disordered" evidence="11">
    <location>
        <begin position="764"/>
        <end position="819"/>
    </location>
</feature>
<evidence type="ECO:0000313" key="15">
    <source>
        <dbReference type="Proteomes" id="UP000472265"/>
    </source>
</evidence>
<feature type="disulfide bond" evidence="10">
    <location>
        <begin position="1296"/>
        <end position="1300"/>
    </location>
</feature>
<dbReference type="InterPro" id="IPR011707">
    <property type="entry name" value="Cu-oxidase-like_N"/>
</dbReference>
<sequence length="1729" mass="194805">MTATFLPLLLPLLLLCFRGGEAQPGPAAAVAAPAVREYYIAAVEIGWDYLYLDDGEPAGSDQRKLKDIPQKYIKAIYREYTDSTYTVPKPRPTWTGIQGPVIVAQAGDRVVVHFKNLASQPYSISPVGITYWKQSEGAGYDDSTAGQEKEDDAVFPGGYYEYVWDISPKDGPTASDPECLTYSYSSQVDTVRDVNSGLIGALLICKSSAFMNDGQRRNQAFVLLFAVFDETKSWYGEVGERRSREKFRRSNNRKEYHTINGYVNSTLPGLKMCQGRNRVFWHMIGVGTAPEIHSIQFQAHSLEVLTHRKVTMEVTPMTFITAEMKPVSVGRFLISCQIYAHRHDGMNALFVVEKCPDPIDMRNVKDEEDSDDYLDDSLFNTVSFQPTNPKFQARASRGQRDNTWEHFIAVEEVTWDYAHKLKPTDSELQSAYLPAAPHHLGYRYKKVQYVEYTDASFTQRKENPRSQKENPEEELLGPLLKGKINDEIHITLRNLASRPFNIYPTGLTRIFPLHRSTNAAEKDLRSMGVPPNRTFTYVWKLTPEDGPLDRDPQCLTQLYQSTVSLEKDLASGLVGALLICKNEAIDTRGRLVGPDKEWPLIFAVFDENISWYIDDNLEKSSKASPNTTDPEFYSSNVIYSVNGHMFSGRQFVICKTDVTFWHVANVGTQSDFLSVYFTGNLFQYQGLYQSVLTLFPMTGMTISMESEVIGEWEISAFDGSLKSRGMSIIYTVLPCDNGDLPLVDRDEMDEDLSQYIDKLVPRGRRPQNRTASVRECKRPLVGNNTGNISGQNVTDDNTERTPAEEQSRCKDIGDGLEGGIPEDVLEELLKDGDWMDSQNGTEAGGQGGVRQRRQAEGNGTDVEISSGASEDGGTVIEIGEQDVEKRTDTAKEVKSEEVSEISNVNDGGTEIEIEEKAVQNRADSDAEVTSEEISGLSSVNNEGIGREIRDQDVEKKTNTFGEVKSEEGSEMSGVNNETKGELEVSNEILLNSNPATNKASTSGQTTSEEMDQNHIQSKPERLEVDPPDQRVNHTADNRRSAGIGLSLDYDDYSDSDEVNSTSGTLGTDYMDLRSGEVRFRHYYIAAEEVTWDYGIRKPHQLLNPREVRRGMRKFLPAYKKVVFRAYKDEDFRDPVDRGELQEHLGIMGPFIRTEINNLLTVIFKNKASRPYSFHLQGVYDRTQGAGMAQTTRPSAPLGVPGEPLAPGETRTYNWKITKKQGPTDSEFDCKTWAYYSTVDKERDLHSGLIGPLVICKPGTLLTRQYTQPDVQEFSLLFHTFDETKSWYMEENLARYCAPPCQANTEDPWYHISNKFAAINGYVAETLPGLMVAQHQRVRWHLLNVGNDEEYHAVLFHGLPFTVHTKETHRMGVYSLFPGVFGTVEMRPPTVGTWLVECTIGDYQLAGMRAKLLVYNPNCVSPLGMKSGRIEDSQITASDYVDYWQPRLARLDQSGYINAWIGRDSDSWIQVDLLKPTLLHGIQTQGVRVKLRDNYITFFTVSYSLDQDTWRTYKGNTTNKMFRGNMDSSKVKSNAFTPPFVARYVRIQPQYFKQRPALRLELLGCDVNSCSLPLGLQRGTIPDKSLTASSFYSSLLSSWKPALARLHQEGRVNAWRPKNNNPHEWLQVDLGKVKRITGVVTQGVRSMLTQMMVTEFSVTVSHDEHSWSSVLEADSQREKIFAGNNDSDEEAVTVFDPPLFGRYLRIHPLGWINGIALRLEVLGCDTQQVL</sequence>
<feature type="disulfide bond" evidence="10">
    <location>
        <begin position="1418"/>
        <end position="1564"/>
    </location>
</feature>
<keyword evidence="9" id="KW-0325">Glycoprotein</keyword>
<dbReference type="GeneTree" id="ENSGT00940000157994"/>
<dbReference type="GO" id="GO:0005507">
    <property type="term" value="F:copper ion binding"/>
    <property type="evidence" value="ECO:0007669"/>
    <property type="project" value="InterPro"/>
</dbReference>
<feature type="compositionally biased region" description="Polar residues" evidence="11">
    <location>
        <begin position="782"/>
        <end position="795"/>
    </location>
</feature>
<keyword evidence="4" id="KW-0479">Metal-binding</keyword>
<evidence type="ECO:0000256" key="3">
    <source>
        <dbReference type="ARBA" id="ARBA00022525"/>
    </source>
</evidence>
<comment type="similarity">
    <text evidence="2">Belongs to the multicopper oxidase family.</text>
</comment>
<feature type="compositionally biased region" description="Basic and acidic residues" evidence="11">
    <location>
        <begin position="1017"/>
        <end position="1039"/>
    </location>
</feature>
<feature type="region of interest" description="Disordered" evidence="11">
    <location>
        <begin position="834"/>
        <end position="902"/>
    </location>
</feature>
<dbReference type="SUPFAM" id="SSF49503">
    <property type="entry name" value="Cupredoxins"/>
    <property type="match status" value="6"/>
</dbReference>
<dbReference type="InterPro" id="IPR008972">
    <property type="entry name" value="Cupredoxin"/>
</dbReference>
<dbReference type="InterPro" id="IPR050633">
    <property type="entry name" value="Neuropilin_MCO_CoagFactor"/>
</dbReference>
<feature type="disulfide bond" evidence="10">
    <location>
        <begin position="1229"/>
        <end position="1255"/>
    </location>
</feature>
<evidence type="ECO:0000256" key="1">
    <source>
        <dbReference type="ARBA" id="ARBA00004613"/>
    </source>
</evidence>
<dbReference type="InParanoid" id="A0A671WBC5"/>
<feature type="disulfide bond" evidence="10">
    <location>
        <begin position="654"/>
        <end position="735"/>
    </location>
</feature>
<dbReference type="PROSITE" id="PS01286">
    <property type="entry name" value="FA58C_2"/>
    <property type="match status" value="2"/>
</dbReference>
<name>A0A671WBC5_SPAAU</name>
<dbReference type="Gene3D" id="2.60.40.420">
    <property type="entry name" value="Cupredoxins - blue copper proteins"/>
    <property type="match status" value="4"/>
</dbReference>
<comment type="subcellular location">
    <subcellularLocation>
        <location evidence="1">Secreted</location>
    </subcellularLocation>
</comment>
<dbReference type="PANTHER" id="PTHR46806:SF7">
    <property type="entry name" value="COAGULATION FACTOR VIII"/>
    <property type="match status" value="1"/>
</dbReference>
<evidence type="ECO:0000256" key="6">
    <source>
        <dbReference type="ARBA" id="ARBA00022737"/>
    </source>
</evidence>
<reference evidence="14" key="1">
    <citation type="submission" date="2021-04" db="EMBL/GenBank/DDBJ databases">
        <authorList>
            <consortium name="Wellcome Sanger Institute Data Sharing"/>
        </authorList>
    </citation>
    <scope>NUCLEOTIDE SEQUENCE [LARGE SCALE GENOMIC DNA]</scope>
</reference>
<dbReference type="Gene3D" id="2.60.120.260">
    <property type="entry name" value="Galactose-binding domain-like"/>
    <property type="match status" value="2"/>
</dbReference>
<evidence type="ECO:0000256" key="10">
    <source>
        <dbReference type="PIRSR" id="PIRSR000354-1"/>
    </source>
</evidence>
<keyword evidence="8 10" id="KW-1015">Disulfide bond</keyword>
<evidence type="ECO:0000256" key="11">
    <source>
        <dbReference type="SAM" id="MobiDB-lite"/>
    </source>
</evidence>
<feature type="domain" description="F5/8 type C" evidence="13">
    <location>
        <begin position="1418"/>
        <end position="1564"/>
    </location>
</feature>
<feature type="compositionally biased region" description="Polar residues" evidence="11">
    <location>
        <begin position="988"/>
        <end position="1007"/>
    </location>
</feature>
<keyword evidence="6" id="KW-0677">Repeat</keyword>
<gene>
    <name evidence="14" type="primary">f8</name>
</gene>
<protein>
    <submittedName>
        <fullName evidence="14">Coagulation factor VIII-like</fullName>
    </submittedName>
</protein>
<dbReference type="SMART" id="SM00231">
    <property type="entry name" value="FA58C"/>
    <property type="match status" value="2"/>
</dbReference>
<keyword evidence="5 12" id="KW-0732">Signal</keyword>
<evidence type="ECO:0000313" key="14">
    <source>
        <dbReference type="Ensembl" id="ENSSAUP00010035287.1"/>
    </source>
</evidence>
<accession>A0A671WBC5</accession>
<dbReference type="InterPro" id="IPR024715">
    <property type="entry name" value="Factor_5/8-like"/>
</dbReference>
<dbReference type="PANTHER" id="PTHR46806">
    <property type="entry name" value="F5/8 TYPE C DOMAIN-CONTAINING PROTEIN"/>
    <property type="match status" value="1"/>
</dbReference>
<keyword evidence="7" id="KW-0106">Calcium</keyword>
<reference evidence="14" key="3">
    <citation type="submission" date="2025-09" db="UniProtKB">
        <authorList>
            <consortium name="Ensembl"/>
        </authorList>
    </citation>
    <scope>IDENTIFICATION</scope>
</reference>
<organism evidence="14 15">
    <name type="scientific">Sparus aurata</name>
    <name type="common">Gilthead sea bream</name>
    <dbReference type="NCBI Taxonomy" id="8175"/>
    <lineage>
        <taxon>Eukaryota</taxon>
        <taxon>Metazoa</taxon>
        <taxon>Chordata</taxon>
        <taxon>Craniata</taxon>
        <taxon>Vertebrata</taxon>
        <taxon>Euteleostomi</taxon>
        <taxon>Actinopterygii</taxon>
        <taxon>Neopterygii</taxon>
        <taxon>Teleostei</taxon>
        <taxon>Neoteleostei</taxon>
        <taxon>Acanthomorphata</taxon>
        <taxon>Eupercaria</taxon>
        <taxon>Spariformes</taxon>
        <taxon>Sparidae</taxon>
        <taxon>Sparus</taxon>
    </lineage>
</organism>
<dbReference type="Ensembl" id="ENSSAUT00010037175.1">
    <property type="protein sequence ID" value="ENSSAUP00010035287.1"/>
    <property type="gene ID" value="ENSSAUG00010013529.1"/>
</dbReference>